<dbReference type="Proteomes" id="UP000189981">
    <property type="component" value="Unassembled WGS sequence"/>
</dbReference>
<reference evidence="3" key="1">
    <citation type="submission" date="2017-02" db="EMBL/GenBank/DDBJ databases">
        <authorList>
            <person name="Varghese N."/>
            <person name="Submissions S."/>
        </authorList>
    </citation>
    <scope>NUCLEOTIDE SEQUENCE [LARGE SCALE GENOMIC DNA]</scope>
    <source>
        <strain evidence="3">DSM 22385</strain>
    </source>
</reference>
<keyword evidence="1" id="KW-0812">Transmembrane</keyword>
<dbReference type="EMBL" id="FUYR01000001">
    <property type="protein sequence ID" value="SKB30272.1"/>
    <property type="molecule type" value="Genomic_DNA"/>
</dbReference>
<keyword evidence="3" id="KW-1185">Reference proteome</keyword>
<feature type="transmembrane region" description="Helical" evidence="1">
    <location>
        <begin position="75"/>
        <end position="98"/>
    </location>
</feature>
<feature type="transmembrane region" description="Helical" evidence="1">
    <location>
        <begin position="142"/>
        <end position="167"/>
    </location>
</feature>
<evidence type="ECO:0008006" key="4">
    <source>
        <dbReference type="Google" id="ProtNLM"/>
    </source>
</evidence>
<feature type="transmembrane region" description="Helical" evidence="1">
    <location>
        <begin position="37"/>
        <end position="55"/>
    </location>
</feature>
<name>A0A1T5A5H0_9SPHI</name>
<sequence length="178" mass="19695">MKRIVFVFGSITGVLIGAWTVASIAYCYSVNNYEGSMLVGYAAMLLAFSLVFVGVKNYRDNHRGGIITFGKALQVGLAISMVASTIYVLTWLIDYYVFVPDFMEKFSAHLLQKGKDSGASAAEINRQAAELNSMKELYKNPIMVILFTYLEILPVGLVVSFLSALILKRKSPEEQLTV</sequence>
<evidence type="ECO:0000313" key="3">
    <source>
        <dbReference type="Proteomes" id="UP000189981"/>
    </source>
</evidence>
<protein>
    <recommendedName>
        <fullName evidence="4">DUF4199 domain-containing protein</fullName>
    </recommendedName>
</protein>
<dbReference type="AlphaFoldDB" id="A0A1T5A5H0"/>
<proteinExistence type="predicted"/>
<evidence type="ECO:0000256" key="1">
    <source>
        <dbReference type="SAM" id="Phobius"/>
    </source>
</evidence>
<dbReference type="RefSeq" id="WP_079700844.1">
    <property type="nucleotide sequence ID" value="NZ_FUYR01000001.1"/>
</dbReference>
<dbReference type="InterPro" id="IPR025250">
    <property type="entry name" value="DUF4199"/>
</dbReference>
<organism evidence="2 3">
    <name type="scientific">Daejeonella lutea</name>
    <dbReference type="NCBI Taxonomy" id="572036"/>
    <lineage>
        <taxon>Bacteria</taxon>
        <taxon>Pseudomonadati</taxon>
        <taxon>Bacteroidota</taxon>
        <taxon>Sphingobacteriia</taxon>
        <taxon>Sphingobacteriales</taxon>
        <taxon>Sphingobacteriaceae</taxon>
        <taxon>Daejeonella</taxon>
    </lineage>
</organism>
<dbReference type="STRING" id="572036.SAMN05661099_0353"/>
<keyword evidence="1" id="KW-1133">Transmembrane helix</keyword>
<gene>
    <name evidence="2" type="ORF">SAMN05661099_0353</name>
</gene>
<accession>A0A1T5A5H0</accession>
<keyword evidence="1" id="KW-0472">Membrane</keyword>
<dbReference type="Pfam" id="PF13858">
    <property type="entry name" value="DUF4199"/>
    <property type="match status" value="1"/>
</dbReference>
<dbReference type="OrthoDB" id="6384283at2"/>
<evidence type="ECO:0000313" key="2">
    <source>
        <dbReference type="EMBL" id="SKB30272.1"/>
    </source>
</evidence>